<dbReference type="Proteomes" id="UP000678393">
    <property type="component" value="Unassembled WGS sequence"/>
</dbReference>
<feature type="compositionally biased region" description="Low complexity" evidence="1">
    <location>
        <begin position="154"/>
        <end position="163"/>
    </location>
</feature>
<dbReference type="OrthoDB" id="10517025at2759"/>
<keyword evidence="3" id="KW-1185">Reference proteome</keyword>
<feature type="region of interest" description="Disordered" evidence="1">
    <location>
        <begin position="31"/>
        <end position="78"/>
    </location>
</feature>
<dbReference type="EMBL" id="CAJHNH020000281">
    <property type="protein sequence ID" value="CAG5116647.1"/>
    <property type="molecule type" value="Genomic_DNA"/>
</dbReference>
<evidence type="ECO:0000256" key="1">
    <source>
        <dbReference type="SAM" id="MobiDB-lite"/>
    </source>
</evidence>
<name>A0A8S3YI22_9EUPU</name>
<dbReference type="AlphaFoldDB" id="A0A8S3YI22"/>
<gene>
    <name evidence="2" type="ORF">CUNI_LOCUS2205</name>
</gene>
<evidence type="ECO:0000313" key="3">
    <source>
        <dbReference type="Proteomes" id="UP000678393"/>
    </source>
</evidence>
<feature type="compositionally biased region" description="Polar residues" evidence="1">
    <location>
        <begin position="123"/>
        <end position="139"/>
    </location>
</feature>
<comment type="caution">
    <text evidence="2">The sequence shown here is derived from an EMBL/GenBank/DDBJ whole genome shotgun (WGS) entry which is preliminary data.</text>
</comment>
<feature type="compositionally biased region" description="Low complexity" evidence="1">
    <location>
        <begin position="56"/>
        <end position="78"/>
    </location>
</feature>
<organism evidence="2 3">
    <name type="scientific">Candidula unifasciata</name>
    <dbReference type="NCBI Taxonomy" id="100452"/>
    <lineage>
        <taxon>Eukaryota</taxon>
        <taxon>Metazoa</taxon>
        <taxon>Spiralia</taxon>
        <taxon>Lophotrochozoa</taxon>
        <taxon>Mollusca</taxon>
        <taxon>Gastropoda</taxon>
        <taxon>Heterobranchia</taxon>
        <taxon>Euthyneura</taxon>
        <taxon>Panpulmonata</taxon>
        <taxon>Eupulmonata</taxon>
        <taxon>Stylommatophora</taxon>
        <taxon>Helicina</taxon>
        <taxon>Helicoidea</taxon>
        <taxon>Geomitridae</taxon>
        <taxon>Candidula</taxon>
    </lineage>
</organism>
<feature type="region of interest" description="Disordered" evidence="1">
    <location>
        <begin position="123"/>
        <end position="172"/>
    </location>
</feature>
<accession>A0A8S3YI22</accession>
<evidence type="ECO:0000313" key="2">
    <source>
        <dbReference type="EMBL" id="CAG5116647.1"/>
    </source>
</evidence>
<proteinExistence type="predicted"/>
<sequence length="213" mass="24476">MTMDYHQQYSVYQEYYRQPYQGTIYQQQLQHHPHQQPRLHQSDPLRNVNHIGFPTRPGQCHPSQQQQQRGPSFQHFQQNTQQLQHLNYSSPYVPNFLVSSGSGLTPTLTPTTLATIEQSFMELQSSQQNGARDPVTQSGFVPPVVDPGHSADVSQDSLDYSSEYSDDWEPKSKHGRIMQDMKGMKNVNLIVTSTGTINATPQRKYTRRNKDEK</sequence>
<reference evidence="2" key="1">
    <citation type="submission" date="2021-04" db="EMBL/GenBank/DDBJ databases">
        <authorList>
            <consortium name="Molecular Ecology Group"/>
        </authorList>
    </citation>
    <scope>NUCLEOTIDE SEQUENCE</scope>
</reference>
<feature type="non-terminal residue" evidence="2">
    <location>
        <position position="213"/>
    </location>
</feature>
<protein>
    <submittedName>
        <fullName evidence="2">Uncharacterized protein</fullName>
    </submittedName>
</protein>